<evidence type="ECO:0000313" key="2">
    <source>
        <dbReference type="Proteomes" id="UP001156702"/>
    </source>
</evidence>
<dbReference type="Proteomes" id="UP001156702">
    <property type="component" value="Unassembled WGS sequence"/>
</dbReference>
<gene>
    <name evidence="1" type="ORF">GCM10007923_64310</name>
</gene>
<accession>A0ABQ5ZX18</accession>
<proteinExistence type="predicted"/>
<reference evidence="2" key="1">
    <citation type="journal article" date="2019" name="Int. J. Syst. Evol. Microbiol.">
        <title>The Global Catalogue of Microorganisms (GCM) 10K type strain sequencing project: providing services to taxonomists for standard genome sequencing and annotation.</title>
        <authorList>
            <consortium name="The Broad Institute Genomics Platform"/>
            <consortium name="The Broad Institute Genome Sequencing Center for Infectious Disease"/>
            <person name="Wu L."/>
            <person name="Ma J."/>
        </authorList>
    </citation>
    <scope>NUCLEOTIDE SEQUENCE [LARGE SCALE GENOMIC DNA]</scope>
    <source>
        <strain evidence="2">NBRC 102122</strain>
    </source>
</reference>
<protein>
    <recommendedName>
        <fullName evidence="3">Phage protein</fullName>
    </recommendedName>
</protein>
<comment type="caution">
    <text evidence="1">The sequence shown here is derived from an EMBL/GenBank/DDBJ whole genome shotgun (WGS) entry which is preliminary data.</text>
</comment>
<dbReference type="EMBL" id="BSOP01000071">
    <property type="protein sequence ID" value="GLR55209.1"/>
    <property type="molecule type" value="Genomic_DNA"/>
</dbReference>
<evidence type="ECO:0000313" key="1">
    <source>
        <dbReference type="EMBL" id="GLR55209.1"/>
    </source>
</evidence>
<name>A0ABQ5ZX18_9HYPH</name>
<keyword evidence="2" id="KW-1185">Reference proteome</keyword>
<dbReference type="RefSeq" id="WP_245082839.1">
    <property type="nucleotide sequence ID" value="NZ_BSOP01000071.1"/>
</dbReference>
<evidence type="ECO:0008006" key="3">
    <source>
        <dbReference type="Google" id="ProtNLM"/>
    </source>
</evidence>
<organism evidence="1 2">
    <name type="scientific">Shinella yambaruensis</name>
    <dbReference type="NCBI Taxonomy" id="415996"/>
    <lineage>
        <taxon>Bacteria</taxon>
        <taxon>Pseudomonadati</taxon>
        <taxon>Pseudomonadota</taxon>
        <taxon>Alphaproteobacteria</taxon>
        <taxon>Hyphomicrobiales</taxon>
        <taxon>Rhizobiaceae</taxon>
        <taxon>Shinella</taxon>
    </lineage>
</organism>
<sequence length="97" mass="10748">MSEFIGGTIALECWVNGKGLVSTKVEFWSDEKGIKLQAVSGKNLAEFPPMFSARISAEEFEDRPRDIYDDTVVAIWALAKVGLVPAVLDEADEDEFH</sequence>